<comment type="caution">
    <text evidence="1">The sequence shown here is derived from an EMBL/GenBank/DDBJ whole genome shotgun (WGS) entry which is preliminary data.</text>
</comment>
<dbReference type="SUPFAM" id="SSF51182">
    <property type="entry name" value="RmlC-like cupins"/>
    <property type="match status" value="1"/>
</dbReference>
<dbReference type="EMBL" id="MXAV01000053">
    <property type="protein sequence ID" value="PKY09682.1"/>
    <property type="molecule type" value="Genomic_DNA"/>
</dbReference>
<keyword evidence="2" id="KW-1185">Reference proteome</keyword>
<dbReference type="Gene3D" id="2.60.120.10">
    <property type="entry name" value="Jelly Rolls"/>
    <property type="match status" value="1"/>
</dbReference>
<name>A0A2I1DIJ0_9PROT</name>
<sequence>MLAGLRVVKMLLSHTVRFCEKIQVRRSPDQVIGGASHPYLLRWFLLPKNRYFNVYLHVFLRSDDDRAMHDHPWHNMSYLVHGAYIEHRQSIGGLDSDQLQRPGSIVFRKATQAHRIELIDDAPCTSLFFTGPKIREWGFYTPQGWVHWRDFLDNPNA</sequence>
<dbReference type="InterPro" id="IPR011051">
    <property type="entry name" value="RmlC_Cupin_sf"/>
</dbReference>
<protein>
    <recommendedName>
        <fullName evidence="3">Cupin</fullName>
    </recommendedName>
</protein>
<evidence type="ECO:0000313" key="2">
    <source>
        <dbReference type="Proteomes" id="UP000234329"/>
    </source>
</evidence>
<dbReference type="InterPro" id="IPR014710">
    <property type="entry name" value="RmlC-like_jellyroll"/>
</dbReference>
<dbReference type="AlphaFoldDB" id="A0A2I1DIJ0"/>
<evidence type="ECO:0000313" key="1">
    <source>
        <dbReference type="EMBL" id="PKY09682.1"/>
    </source>
</evidence>
<dbReference type="InParanoid" id="A0A2I1DIJ0"/>
<proteinExistence type="predicted"/>
<gene>
    <name evidence="1" type="ORF">B1757_13850</name>
</gene>
<dbReference type="Proteomes" id="UP000234329">
    <property type="component" value="Unassembled WGS sequence"/>
</dbReference>
<organism evidence="1 2">
    <name type="scientific">Acidithiobacillus marinus</name>
    <dbReference type="NCBI Taxonomy" id="187490"/>
    <lineage>
        <taxon>Bacteria</taxon>
        <taxon>Pseudomonadati</taxon>
        <taxon>Pseudomonadota</taxon>
        <taxon>Acidithiobacillia</taxon>
        <taxon>Acidithiobacillales</taxon>
        <taxon>Acidithiobacillaceae</taxon>
        <taxon>Acidithiobacillus</taxon>
    </lineage>
</organism>
<accession>A0A2I1DIJ0</accession>
<reference evidence="1 2" key="1">
    <citation type="submission" date="2017-03" db="EMBL/GenBank/DDBJ databases">
        <title>Draft genime sequence of the acidophilic sulfur-oxidizing bacterium Acidithiobacillus sp. SH, isolated from seawater.</title>
        <authorList>
            <person name="Sharmin S."/>
            <person name="Tokuhisa M."/>
            <person name="Kanao T."/>
            <person name="Kamimura K."/>
        </authorList>
    </citation>
    <scope>NUCLEOTIDE SEQUENCE [LARGE SCALE GENOMIC DNA]</scope>
    <source>
        <strain evidence="1 2">SH</strain>
    </source>
</reference>
<evidence type="ECO:0008006" key="3">
    <source>
        <dbReference type="Google" id="ProtNLM"/>
    </source>
</evidence>